<reference evidence="1" key="1">
    <citation type="submission" date="2021-03" db="EMBL/GenBank/DDBJ databases">
        <title>Antimicrobial resistance genes in bacteria isolated from Japanese honey, and their potential for conferring macrolide and lincosamide resistance in the American foulbrood pathogen Paenibacillus larvae.</title>
        <authorList>
            <person name="Okamoto M."/>
            <person name="Kumagai M."/>
            <person name="Kanamori H."/>
            <person name="Takamatsu D."/>
        </authorList>
    </citation>
    <scope>NUCLEOTIDE SEQUENCE</scope>
    <source>
        <strain evidence="1">J43TS3</strain>
    </source>
</reference>
<dbReference type="InterPro" id="IPR025613">
    <property type="entry name" value="YlbE"/>
</dbReference>
<evidence type="ECO:0000313" key="1">
    <source>
        <dbReference type="EMBL" id="GIO26042.1"/>
    </source>
</evidence>
<dbReference type="AlphaFoldDB" id="A0A919X534"/>
<evidence type="ECO:0008006" key="3">
    <source>
        <dbReference type="Google" id="ProtNLM"/>
    </source>
</evidence>
<gene>
    <name evidence="1" type="ORF">J43TS3_06530</name>
</gene>
<proteinExistence type="predicted"/>
<keyword evidence="2" id="KW-1185">Reference proteome</keyword>
<dbReference type="EMBL" id="BORP01000001">
    <property type="protein sequence ID" value="GIO26042.1"/>
    <property type="molecule type" value="Genomic_DNA"/>
</dbReference>
<comment type="caution">
    <text evidence="1">The sequence shown here is derived from an EMBL/GenBank/DDBJ whole genome shotgun (WGS) entry which is preliminary data.</text>
</comment>
<organism evidence="1 2">
    <name type="scientific">Ornithinibacillus bavariensis</name>
    <dbReference type="NCBI Taxonomy" id="545502"/>
    <lineage>
        <taxon>Bacteria</taxon>
        <taxon>Bacillati</taxon>
        <taxon>Bacillota</taxon>
        <taxon>Bacilli</taxon>
        <taxon>Bacillales</taxon>
        <taxon>Bacillaceae</taxon>
        <taxon>Ornithinibacillus</taxon>
    </lineage>
</organism>
<dbReference type="Pfam" id="PF14003">
    <property type="entry name" value="YlbE"/>
    <property type="match status" value="1"/>
</dbReference>
<protein>
    <recommendedName>
        <fullName evidence="3">YlbE-like protein</fullName>
    </recommendedName>
</protein>
<name>A0A919X534_9BACI</name>
<accession>A0A919X534</accession>
<dbReference type="Proteomes" id="UP000676917">
    <property type="component" value="Unassembled WGS sequence"/>
</dbReference>
<evidence type="ECO:0000313" key="2">
    <source>
        <dbReference type="Proteomes" id="UP000676917"/>
    </source>
</evidence>
<sequence>MITMQKEVYYYVKSSQELLHFIRHNPEWYRYLTRDPSRISECELEAKRFYGRTFSQRLEKVNQNVQMVGVLLQFAEMMKD</sequence>